<dbReference type="GO" id="GO:0006355">
    <property type="term" value="P:regulation of DNA-templated transcription"/>
    <property type="evidence" value="ECO:0007669"/>
    <property type="project" value="InterPro"/>
</dbReference>
<dbReference type="Gene3D" id="1.10.10.10">
    <property type="entry name" value="Winged helix-like DNA-binding domain superfamily/Winged helix DNA-binding domain"/>
    <property type="match status" value="1"/>
</dbReference>
<dbReference type="GO" id="GO:0003677">
    <property type="term" value="F:DNA binding"/>
    <property type="evidence" value="ECO:0007669"/>
    <property type="project" value="InterPro"/>
</dbReference>
<dbReference type="InterPro" id="IPR016032">
    <property type="entry name" value="Sig_transdc_resp-reg_C-effctor"/>
</dbReference>
<gene>
    <name evidence="1" type="ORF">SAMN06297144_0227</name>
</gene>
<dbReference type="AlphaFoldDB" id="A0A285QFH4"/>
<protein>
    <recommendedName>
        <fullName evidence="3">DNA-binding transcriptional regulator, CsgD family</fullName>
    </recommendedName>
</protein>
<sequence length="371" mass="40121">MITSAPVADAPDPATITVVHDDVVWNMLREQSGCDITIAVVERGVAGPCELLLAAGLQPEDIRVAEFLPWLHERRHQIGINTDVMSELDLTALDCPAPFPCSLLRASCSSVDQSQALWLLLGSRHGQPIDPDREVRLRAVLSRHALSRSLDAQRAIQLRYLEGVTDSLSVALMLLDRRGHLLWNNEVARQMLRAGDLLSVSLDGRLLARQPGVTHVIWSTLARPASNGHASASRPHIIDLRGSIRSLLLLQPLASIVHGDVVLAAVPQLPIEAFTRQLAGIFGLLPSEARFLATLVRQGALTEASAALHLSPQSARTYLKRIYGKLGIGGQLELAVLLAGLTPPICLAIEEDGAIAATADQRRSSRPQITE</sequence>
<dbReference type="EMBL" id="OBMI01000001">
    <property type="protein sequence ID" value="SOB78812.1"/>
    <property type="molecule type" value="Genomic_DNA"/>
</dbReference>
<dbReference type="Proteomes" id="UP000219494">
    <property type="component" value="Unassembled WGS sequence"/>
</dbReference>
<dbReference type="InterPro" id="IPR036388">
    <property type="entry name" value="WH-like_DNA-bd_sf"/>
</dbReference>
<organism evidence="1 2">
    <name type="scientific">Sphingomonas guangdongensis</name>
    <dbReference type="NCBI Taxonomy" id="1141890"/>
    <lineage>
        <taxon>Bacteria</taxon>
        <taxon>Pseudomonadati</taxon>
        <taxon>Pseudomonadota</taxon>
        <taxon>Alphaproteobacteria</taxon>
        <taxon>Sphingomonadales</taxon>
        <taxon>Sphingomonadaceae</taxon>
        <taxon>Sphingomonas</taxon>
    </lineage>
</organism>
<proteinExistence type="predicted"/>
<keyword evidence="2" id="KW-1185">Reference proteome</keyword>
<evidence type="ECO:0000313" key="2">
    <source>
        <dbReference type="Proteomes" id="UP000219494"/>
    </source>
</evidence>
<reference evidence="1 2" key="1">
    <citation type="submission" date="2017-07" db="EMBL/GenBank/DDBJ databases">
        <authorList>
            <person name="Sun Z.S."/>
            <person name="Albrecht U."/>
            <person name="Echele G."/>
            <person name="Lee C.C."/>
        </authorList>
    </citation>
    <scope>NUCLEOTIDE SEQUENCE [LARGE SCALE GENOMIC DNA]</scope>
    <source>
        <strain evidence="1 2">CGMCC 1.12672</strain>
    </source>
</reference>
<name>A0A285QFH4_9SPHN</name>
<evidence type="ECO:0000313" key="1">
    <source>
        <dbReference type="EMBL" id="SOB78812.1"/>
    </source>
</evidence>
<evidence type="ECO:0008006" key="3">
    <source>
        <dbReference type="Google" id="ProtNLM"/>
    </source>
</evidence>
<dbReference type="SUPFAM" id="SSF46894">
    <property type="entry name" value="C-terminal effector domain of the bipartite response regulators"/>
    <property type="match status" value="1"/>
</dbReference>
<accession>A0A285QFH4</accession>